<protein>
    <submittedName>
        <fullName evidence="8">Type II secretion system F family protein</fullName>
    </submittedName>
</protein>
<dbReference type="Proteomes" id="UP000676079">
    <property type="component" value="Chromosome"/>
</dbReference>
<feature type="domain" description="Type II secretion system protein GspF" evidence="7">
    <location>
        <begin position="81"/>
        <end position="203"/>
    </location>
</feature>
<proteinExistence type="predicted"/>
<dbReference type="Gene3D" id="1.20.81.30">
    <property type="entry name" value="Type II secretion system (T2SS), domain F"/>
    <property type="match status" value="1"/>
</dbReference>
<evidence type="ECO:0000259" key="7">
    <source>
        <dbReference type="Pfam" id="PF00482"/>
    </source>
</evidence>
<evidence type="ECO:0000256" key="3">
    <source>
        <dbReference type="ARBA" id="ARBA00022692"/>
    </source>
</evidence>
<evidence type="ECO:0000256" key="2">
    <source>
        <dbReference type="ARBA" id="ARBA00022475"/>
    </source>
</evidence>
<keyword evidence="4 6" id="KW-1133">Transmembrane helix</keyword>
<keyword evidence="9" id="KW-1185">Reference proteome</keyword>
<reference evidence="8 9" key="1">
    <citation type="submission" date="2021-05" db="EMBL/GenBank/DDBJ databases">
        <title>Direct Submission.</title>
        <authorList>
            <person name="Li K."/>
            <person name="Gao J."/>
        </authorList>
    </citation>
    <scope>NUCLEOTIDE SEQUENCE [LARGE SCALE GENOMIC DNA]</scope>
    <source>
        <strain evidence="8 9">Mg02</strain>
    </source>
</reference>
<evidence type="ECO:0000256" key="5">
    <source>
        <dbReference type="ARBA" id="ARBA00023136"/>
    </source>
</evidence>
<evidence type="ECO:0000313" key="9">
    <source>
        <dbReference type="Proteomes" id="UP000676079"/>
    </source>
</evidence>
<dbReference type="RefSeq" id="WP_220565439.1">
    <property type="nucleotide sequence ID" value="NZ_CP074133.1"/>
</dbReference>
<dbReference type="InterPro" id="IPR018076">
    <property type="entry name" value="T2SS_GspF_dom"/>
</dbReference>
<gene>
    <name evidence="8" type="ORF">KGD84_00465</name>
</gene>
<dbReference type="PANTHER" id="PTHR35007:SF3">
    <property type="entry name" value="POSSIBLE CONSERVED ALANINE RICH MEMBRANE PROTEIN"/>
    <property type="match status" value="1"/>
</dbReference>
<dbReference type="InterPro" id="IPR042094">
    <property type="entry name" value="T2SS_GspF_sf"/>
</dbReference>
<comment type="subcellular location">
    <subcellularLocation>
        <location evidence="1">Cell membrane</location>
        <topology evidence="1">Multi-pass membrane protein</topology>
    </subcellularLocation>
</comment>
<sequence length="217" mass="22201">MGGGPRMWLRPPTEAKPRLPGRLLVMTTAAAGTAAVAGALFGPLGAAVVAACGIGWWVRARGRTRDDRIPLTGDVPVVIGLIAAGMRAGAPLVSCLAAVARAAPGRLGRELASVADRLRLGADPASAWSESAGVLPEPLVAAGRDLARAADTGAPVADLLDRHVADLHRELRSLASARVERLGVLVVMPLALCFLPSFLLVGVVPMVVDLLSRALGG</sequence>
<dbReference type="PANTHER" id="PTHR35007">
    <property type="entry name" value="INTEGRAL MEMBRANE PROTEIN-RELATED"/>
    <property type="match status" value="1"/>
</dbReference>
<dbReference type="EMBL" id="CP074133">
    <property type="protein sequence ID" value="QUX25664.1"/>
    <property type="molecule type" value="Genomic_DNA"/>
</dbReference>
<evidence type="ECO:0000256" key="6">
    <source>
        <dbReference type="SAM" id="Phobius"/>
    </source>
</evidence>
<name>A0ABX8BWS5_9ACTN</name>
<dbReference type="Pfam" id="PF00482">
    <property type="entry name" value="T2SSF"/>
    <property type="match status" value="1"/>
</dbReference>
<evidence type="ECO:0000313" key="8">
    <source>
        <dbReference type="EMBL" id="QUX25664.1"/>
    </source>
</evidence>
<evidence type="ECO:0000256" key="4">
    <source>
        <dbReference type="ARBA" id="ARBA00022989"/>
    </source>
</evidence>
<feature type="transmembrane region" description="Helical" evidence="6">
    <location>
        <begin position="24"/>
        <end position="57"/>
    </location>
</feature>
<keyword evidence="2" id="KW-1003">Cell membrane</keyword>
<accession>A0ABX8BWS5</accession>
<keyword evidence="5 6" id="KW-0472">Membrane</keyword>
<feature type="transmembrane region" description="Helical" evidence="6">
    <location>
        <begin position="182"/>
        <end position="208"/>
    </location>
</feature>
<organism evidence="8 9">
    <name type="scientific">Nocardiopsis changdeensis</name>
    <dbReference type="NCBI Taxonomy" id="2831969"/>
    <lineage>
        <taxon>Bacteria</taxon>
        <taxon>Bacillati</taxon>
        <taxon>Actinomycetota</taxon>
        <taxon>Actinomycetes</taxon>
        <taxon>Streptosporangiales</taxon>
        <taxon>Nocardiopsidaceae</taxon>
        <taxon>Nocardiopsis</taxon>
    </lineage>
</organism>
<evidence type="ECO:0000256" key="1">
    <source>
        <dbReference type="ARBA" id="ARBA00004651"/>
    </source>
</evidence>
<keyword evidence="3 6" id="KW-0812">Transmembrane</keyword>